<dbReference type="Pfam" id="PF13193">
    <property type="entry name" value="AMP-binding_C"/>
    <property type="match status" value="1"/>
</dbReference>
<keyword evidence="12" id="KW-1185">Reference proteome</keyword>
<dbReference type="InterPro" id="IPR000873">
    <property type="entry name" value="AMP-dep_synth/lig_dom"/>
</dbReference>
<evidence type="ECO:0000256" key="5">
    <source>
        <dbReference type="ARBA" id="ARBA00022741"/>
    </source>
</evidence>
<dbReference type="Gene3D" id="3.30.300.30">
    <property type="match status" value="1"/>
</dbReference>
<dbReference type="PROSITE" id="PS00455">
    <property type="entry name" value="AMP_BINDING"/>
    <property type="match status" value="1"/>
</dbReference>
<keyword evidence="8" id="KW-1133">Transmembrane helix</keyword>
<evidence type="ECO:0000313" key="11">
    <source>
        <dbReference type="EMBL" id="KAL3743887.1"/>
    </source>
</evidence>
<comment type="cofactor">
    <cofactor evidence="1">
        <name>Mg(2+)</name>
        <dbReference type="ChEBI" id="CHEBI:18420"/>
    </cofactor>
</comment>
<keyword evidence="6" id="KW-0067">ATP-binding</keyword>
<comment type="catalytic activity">
    <reaction evidence="7">
        <text>(E)-4-coumarate + ATP + CoA = (E)-4-coumaroyl-CoA + AMP + diphosphate</text>
        <dbReference type="Rhea" id="RHEA:19641"/>
        <dbReference type="ChEBI" id="CHEBI:12876"/>
        <dbReference type="ChEBI" id="CHEBI:30616"/>
        <dbReference type="ChEBI" id="CHEBI:33019"/>
        <dbReference type="ChEBI" id="CHEBI:57287"/>
        <dbReference type="ChEBI" id="CHEBI:85008"/>
        <dbReference type="ChEBI" id="CHEBI:456215"/>
        <dbReference type="EC" id="6.2.1.12"/>
    </reaction>
    <physiologicalReaction direction="left-to-right" evidence="7">
        <dbReference type="Rhea" id="RHEA:19642"/>
    </physiologicalReaction>
</comment>
<organism evidence="11 12">
    <name type="scientific">Eucalyptus globulus</name>
    <name type="common">Tasmanian blue gum</name>
    <dbReference type="NCBI Taxonomy" id="34317"/>
    <lineage>
        <taxon>Eukaryota</taxon>
        <taxon>Viridiplantae</taxon>
        <taxon>Streptophyta</taxon>
        <taxon>Embryophyta</taxon>
        <taxon>Tracheophyta</taxon>
        <taxon>Spermatophyta</taxon>
        <taxon>Magnoliopsida</taxon>
        <taxon>eudicotyledons</taxon>
        <taxon>Gunneridae</taxon>
        <taxon>Pentapetalae</taxon>
        <taxon>rosids</taxon>
        <taxon>malvids</taxon>
        <taxon>Myrtales</taxon>
        <taxon>Myrtaceae</taxon>
        <taxon>Myrtoideae</taxon>
        <taxon>Eucalypteae</taxon>
        <taxon>Eucalyptus</taxon>
    </lineage>
</organism>
<name>A0ABD3L217_EUCGL</name>
<comment type="similarity">
    <text evidence="2">Belongs to the ATP-dependent AMP-binding enzyme family.</text>
</comment>
<dbReference type="SUPFAM" id="SSF56801">
    <property type="entry name" value="Acetyl-CoA synthetase-like"/>
    <property type="match status" value="1"/>
</dbReference>
<comment type="caution">
    <text evidence="11">The sequence shown here is derived from an EMBL/GenBank/DDBJ whole genome shotgun (WGS) entry which is preliminary data.</text>
</comment>
<dbReference type="EMBL" id="JBJKBG010000004">
    <property type="protein sequence ID" value="KAL3743887.1"/>
    <property type="molecule type" value="Genomic_DNA"/>
</dbReference>
<dbReference type="PANTHER" id="PTHR24096:SF149">
    <property type="entry name" value="AMP-BINDING DOMAIN-CONTAINING PROTEIN-RELATED"/>
    <property type="match status" value="1"/>
</dbReference>
<dbReference type="Proteomes" id="UP001634007">
    <property type="component" value="Unassembled WGS sequence"/>
</dbReference>
<dbReference type="PANTHER" id="PTHR24096">
    <property type="entry name" value="LONG-CHAIN-FATTY-ACID--COA LIGASE"/>
    <property type="match status" value="1"/>
</dbReference>
<accession>A0ABD3L217</accession>
<evidence type="ECO:0000256" key="6">
    <source>
        <dbReference type="ARBA" id="ARBA00022840"/>
    </source>
</evidence>
<keyword evidence="5" id="KW-0547">Nucleotide-binding</keyword>
<reference evidence="11 12" key="1">
    <citation type="submission" date="2024-11" db="EMBL/GenBank/DDBJ databases">
        <title>Chromosome-level genome assembly of Eucalyptus globulus Labill. provides insights into its genome evolution.</title>
        <authorList>
            <person name="Li X."/>
        </authorList>
    </citation>
    <scope>NUCLEOTIDE SEQUENCE [LARGE SCALE GENOMIC DNA]</scope>
    <source>
        <strain evidence="11">CL2024</strain>
        <tissue evidence="11">Fresh tender leaves</tissue>
    </source>
</reference>
<feature type="domain" description="AMP-binding enzyme C-terminal" evidence="10">
    <location>
        <begin position="465"/>
        <end position="539"/>
    </location>
</feature>
<dbReference type="AlphaFoldDB" id="A0ABD3L217"/>
<evidence type="ECO:0000259" key="10">
    <source>
        <dbReference type="Pfam" id="PF13193"/>
    </source>
</evidence>
<keyword evidence="8" id="KW-0472">Membrane</keyword>
<dbReference type="InterPro" id="IPR025110">
    <property type="entry name" value="AMP-bd_C"/>
</dbReference>
<evidence type="ECO:0000256" key="8">
    <source>
        <dbReference type="SAM" id="Phobius"/>
    </source>
</evidence>
<protein>
    <recommendedName>
        <fullName evidence="3">4-coumarate--CoA ligase</fullName>
        <ecNumber evidence="3">6.2.1.12</ecNumber>
    </recommendedName>
</protein>
<dbReference type="FunFam" id="3.30.300.30:FF:000007">
    <property type="entry name" value="4-coumarate--CoA ligase 2"/>
    <property type="match status" value="1"/>
</dbReference>
<proteinExistence type="inferred from homology"/>
<feature type="transmembrane region" description="Helical" evidence="8">
    <location>
        <begin position="100"/>
        <end position="122"/>
    </location>
</feature>
<gene>
    <name evidence="11" type="ORF">ACJRO7_019053</name>
</gene>
<dbReference type="CDD" id="cd05904">
    <property type="entry name" value="4CL"/>
    <property type="match status" value="1"/>
</dbReference>
<dbReference type="Gene3D" id="3.40.50.12780">
    <property type="entry name" value="N-terminal domain of ligase-like"/>
    <property type="match status" value="1"/>
</dbReference>
<dbReference type="FunFam" id="3.40.50.12780:FF:000003">
    <property type="entry name" value="Long-chain-fatty-acid--CoA ligase FadD"/>
    <property type="match status" value="1"/>
</dbReference>
<evidence type="ECO:0000256" key="1">
    <source>
        <dbReference type="ARBA" id="ARBA00001946"/>
    </source>
</evidence>
<feature type="domain" description="AMP-dependent synthetase/ligase" evidence="9">
    <location>
        <begin position="49"/>
        <end position="413"/>
    </location>
</feature>
<evidence type="ECO:0000259" key="9">
    <source>
        <dbReference type="Pfam" id="PF00501"/>
    </source>
</evidence>
<sequence length="553" mass="60312">MQTSPRAPLPPPPPHWYSPVTGIYCSKHPAVDLPSDPLNDAVSHLFSRAHGGSTALVDCPSGSSISYSELRSLVQCIASGIRSMGVSRGDVVLLQLPNSVYYPVVFLGVLFSGGVVTTMNPLSSASETRRQVSDCNVRLAFASSDKCEMLKALGVPAVAVPEDVRFASRDREFVEFRTLLSRKFESFERPIVKQQDTAAIVYSSGTTGVSKGVVLTHGNFIAVCELFVRFEASQYEYPTSENVYLAVLPMFHIYGMSLFVLGLLSLGSTVVVMRRFDPNEVVKAIDRYGVTHFPVVPPILTALTRTLKVANGSGLRSLKQVSCGAAALSRKSIEDFVQTFPHVDFIQGYGMTESTAVGTRGFNTEKCRRYSSIGLLAPNMQAKVLDWKTGSFLPPGSSGELLLRGPAIMKGYLNNVDATRLMIDEDGWLHTGDIVHFDQDGFLHIVDRVKEIIKYKGFQIAPADLEGVLIIHPDIVDVAVTGALDEESGEIPVAFVVRRIGSNISEEAVMDYLAAQVAPYKKVRKVVFTSSIPKSAAGKILRRELKKSLTSRL</sequence>
<evidence type="ECO:0000256" key="2">
    <source>
        <dbReference type="ARBA" id="ARBA00006432"/>
    </source>
</evidence>
<evidence type="ECO:0000313" key="12">
    <source>
        <dbReference type="Proteomes" id="UP001634007"/>
    </source>
</evidence>
<dbReference type="GO" id="GO:0005524">
    <property type="term" value="F:ATP binding"/>
    <property type="evidence" value="ECO:0007669"/>
    <property type="project" value="UniProtKB-KW"/>
</dbReference>
<evidence type="ECO:0000256" key="3">
    <source>
        <dbReference type="ARBA" id="ARBA00012959"/>
    </source>
</evidence>
<evidence type="ECO:0000256" key="7">
    <source>
        <dbReference type="ARBA" id="ARBA00034252"/>
    </source>
</evidence>
<keyword evidence="4" id="KW-0436">Ligase</keyword>
<dbReference type="Pfam" id="PF00501">
    <property type="entry name" value="AMP-binding"/>
    <property type="match status" value="1"/>
</dbReference>
<dbReference type="InterPro" id="IPR020845">
    <property type="entry name" value="AMP-binding_CS"/>
</dbReference>
<dbReference type="InterPro" id="IPR045851">
    <property type="entry name" value="AMP-bd_C_sf"/>
</dbReference>
<evidence type="ECO:0000256" key="4">
    <source>
        <dbReference type="ARBA" id="ARBA00022598"/>
    </source>
</evidence>
<keyword evidence="8" id="KW-0812">Transmembrane</keyword>
<dbReference type="GO" id="GO:0016207">
    <property type="term" value="F:4-coumarate-CoA ligase activity"/>
    <property type="evidence" value="ECO:0007669"/>
    <property type="project" value="UniProtKB-EC"/>
</dbReference>
<dbReference type="InterPro" id="IPR042099">
    <property type="entry name" value="ANL_N_sf"/>
</dbReference>
<dbReference type="EC" id="6.2.1.12" evidence="3"/>
<feature type="transmembrane region" description="Helical" evidence="8">
    <location>
        <begin position="243"/>
        <end position="266"/>
    </location>
</feature>